<organism evidence="6 7">
    <name type="scientific">Herminiimonas contaminans</name>
    <dbReference type="NCBI Taxonomy" id="1111140"/>
    <lineage>
        <taxon>Bacteria</taxon>
        <taxon>Pseudomonadati</taxon>
        <taxon>Pseudomonadota</taxon>
        <taxon>Betaproteobacteria</taxon>
        <taxon>Burkholderiales</taxon>
        <taxon>Oxalobacteraceae</taxon>
        <taxon>Herminiimonas</taxon>
    </lineage>
</organism>
<keyword evidence="7" id="KW-1185">Reference proteome</keyword>
<dbReference type="InterPro" id="IPR006140">
    <property type="entry name" value="D-isomer_DH_NAD-bd"/>
</dbReference>
<dbReference type="RefSeq" id="WP_011872574.1">
    <property type="nucleotide sequence ID" value="NZ_JADOEL010000030.1"/>
</dbReference>
<dbReference type="SUPFAM" id="SSF51735">
    <property type="entry name" value="NAD(P)-binding Rossmann-fold domains"/>
    <property type="match status" value="1"/>
</dbReference>
<accession>A0ABS0EY43</accession>
<evidence type="ECO:0000313" key="7">
    <source>
        <dbReference type="Proteomes" id="UP000657372"/>
    </source>
</evidence>
<sequence>MKPKIVITHWVHPEIVEMLSSVAEVVTNDTLETLPREELLRRSKDADAVMAFMPDSVDDSFLAACPKLKIVFAALKGYDNFDVDACTKRGVWFGIVPDLLTVPTAELTVGLLLGLTRHVMAGDDHVRSGTFHGWRPKLYGAGLAGSTIGIIGMGRVGKAIAKRLSGFEMNAVYCDSVPLNPVDEQAWNARQVSFDELLTCSDFVVPMLPMTSDTFHLIDAHAISKMRRGSYLLNTSRGSVVDENAVVEALNQGHLAGYAADVFEMEEWARPDRPLTVPQALLNNRTQTLFTPHVGSGVKKVRLEIERYSAHSILQALAGQRPDGALNEPLKASVAA</sequence>
<keyword evidence="2 3" id="KW-0560">Oxidoreductase</keyword>
<dbReference type="SUPFAM" id="SSF52283">
    <property type="entry name" value="Formate/glycerate dehydrogenase catalytic domain-like"/>
    <property type="match status" value="1"/>
</dbReference>
<dbReference type="PANTHER" id="PTHR10996:SF257">
    <property type="entry name" value="GLYOXYLATE REDUCTASE 1"/>
    <property type="match status" value="1"/>
</dbReference>
<dbReference type="PROSITE" id="PS00671">
    <property type="entry name" value="D_2_HYDROXYACID_DH_3"/>
    <property type="match status" value="1"/>
</dbReference>
<evidence type="ECO:0000313" key="6">
    <source>
        <dbReference type="EMBL" id="MBF8179757.1"/>
    </source>
</evidence>
<feature type="domain" description="D-isomer specific 2-hydroxyacid dehydrogenase NAD-binding" evidence="5">
    <location>
        <begin position="109"/>
        <end position="295"/>
    </location>
</feature>
<evidence type="ECO:0000256" key="1">
    <source>
        <dbReference type="ARBA" id="ARBA00005854"/>
    </source>
</evidence>
<dbReference type="InterPro" id="IPR036291">
    <property type="entry name" value="NAD(P)-bd_dom_sf"/>
</dbReference>
<evidence type="ECO:0000259" key="5">
    <source>
        <dbReference type="Pfam" id="PF02826"/>
    </source>
</evidence>
<dbReference type="Pfam" id="PF00389">
    <property type="entry name" value="2-Hacid_dh"/>
    <property type="match status" value="1"/>
</dbReference>
<comment type="similarity">
    <text evidence="1 3">Belongs to the D-isomer specific 2-hydroxyacid dehydrogenase family.</text>
</comment>
<name>A0ABS0EY43_9BURK</name>
<protein>
    <submittedName>
        <fullName evidence="6">Hydroxyacid dehydrogenase</fullName>
    </submittedName>
</protein>
<gene>
    <name evidence="6" type="ORF">IXC47_18915</name>
</gene>
<dbReference type="EMBL" id="JADOEL010000030">
    <property type="protein sequence ID" value="MBF8179757.1"/>
    <property type="molecule type" value="Genomic_DNA"/>
</dbReference>
<feature type="domain" description="D-isomer specific 2-hydroxyacid dehydrogenase catalytic" evidence="4">
    <location>
        <begin position="5"/>
        <end position="327"/>
    </location>
</feature>
<proteinExistence type="inferred from homology"/>
<dbReference type="Gene3D" id="3.40.50.720">
    <property type="entry name" value="NAD(P)-binding Rossmann-like Domain"/>
    <property type="match status" value="2"/>
</dbReference>
<dbReference type="InterPro" id="IPR029753">
    <property type="entry name" value="D-isomer_DH_CS"/>
</dbReference>
<evidence type="ECO:0000259" key="4">
    <source>
        <dbReference type="Pfam" id="PF00389"/>
    </source>
</evidence>
<evidence type="ECO:0000256" key="3">
    <source>
        <dbReference type="RuleBase" id="RU003719"/>
    </source>
</evidence>
<dbReference type="Pfam" id="PF02826">
    <property type="entry name" value="2-Hacid_dh_C"/>
    <property type="match status" value="1"/>
</dbReference>
<dbReference type="InterPro" id="IPR006139">
    <property type="entry name" value="D-isomer_2_OHA_DH_cat_dom"/>
</dbReference>
<dbReference type="InterPro" id="IPR050223">
    <property type="entry name" value="D-isomer_2-hydroxyacid_DH"/>
</dbReference>
<reference evidence="6 7" key="1">
    <citation type="submission" date="2020-11" db="EMBL/GenBank/DDBJ databases">
        <title>WGS of Herminiimonas contaminans strain Marseille-Q4544 isolated from planarians Schmidtea mediterranea.</title>
        <authorList>
            <person name="Kangale L."/>
        </authorList>
    </citation>
    <scope>NUCLEOTIDE SEQUENCE [LARGE SCALE GENOMIC DNA]</scope>
    <source>
        <strain evidence="6 7">Marseille-Q4544</strain>
    </source>
</reference>
<dbReference type="CDD" id="cd12157">
    <property type="entry name" value="PTDH"/>
    <property type="match status" value="1"/>
</dbReference>
<dbReference type="PANTHER" id="PTHR10996">
    <property type="entry name" value="2-HYDROXYACID DEHYDROGENASE-RELATED"/>
    <property type="match status" value="1"/>
</dbReference>
<evidence type="ECO:0000256" key="2">
    <source>
        <dbReference type="ARBA" id="ARBA00023002"/>
    </source>
</evidence>
<comment type="caution">
    <text evidence="6">The sequence shown here is derived from an EMBL/GenBank/DDBJ whole genome shotgun (WGS) entry which is preliminary data.</text>
</comment>
<dbReference type="Proteomes" id="UP000657372">
    <property type="component" value="Unassembled WGS sequence"/>
</dbReference>